<feature type="region of interest" description="Disordered" evidence="2">
    <location>
        <begin position="246"/>
        <end position="311"/>
    </location>
</feature>
<keyword evidence="1" id="KW-0175">Coiled coil</keyword>
<proteinExistence type="predicted"/>
<evidence type="ECO:0000256" key="3">
    <source>
        <dbReference type="SAM" id="SignalP"/>
    </source>
</evidence>
<feature type="compositionally biased region" description="Pro residues" evidence="2">
    <location>
        <begin position="258"/>
        <end position="272"/>
    </location>
</feature>
<keyword evidence="3" id="KW-0732">Signal</keyword>
<evidence type="ECO:0000256" key="2">
    <source>
        <dbReference type="SAM" id="MobiDB-lite"/>
    </source>
</evidence>
<protein>
    <submittedName>
        <fullName evidence="4">Reticulocyte-binding protein 2-like 10</fullName>
    </submittedName>
</protein>
<keyword evidence="5" id="KW-1185">Reference proteome</keyword>
<organism evidence="4 5">
    <name type="scientific">Homarus americanus</name>
    <name type="common">American lobster</name>
    <dbReference type="NCBI Taxonomy" id="6706"/>
    <lineage>
        <taxon>Eukaryota</taxon>
        <taxon>Metazoa</taxon>
        <taxon>Ecdysozoa</taxon>
        <taxon>Arthropoda</taxon>
        <taxon>Crustacea</taxon>
        <taxon>Multicrustacea</taxon>
        <taxon>Malacostraca</taxon>
        <taxon>Eumalacostraca</taxon>
        <taxon>Eucarida</taxon>
        <taxon>Decapoda</taxon>
        <taxon>Pleocyemata</taxon>
        <taxon>Astacidea</taxon>
        <taxon>Nephropoidea</taxon>
        <taxon>Nephropidae</taxon>
        <taxon>Homarus</taxon>
    </lineage>
</organism>
<evidence type="ECO:0000313" key="5">
    <source>
        <dbReference type="Proteomes" id="UP000747542"/>
    </source>
</evidence>
<feature type="region of interest" description="Disordered" evidence="2">
    <location>
        <begin position="183"/>
        <end position="210"/>
    </location>
</feature>
<feature type="compositionally biased region" description="Polar residues" evidence="2">
    <location>
        <begin position="183"/>
        <end position="194"/>
    </location>
</feature>
<accession>A0A8J5JUZ9</accession>
<gene>
    <name evidence="4" type="primary">Rbp2-L10</name>
    <name evidence="4" type="ORF">Hamer_G026541</name>
</gene>
<comment type="caution">
    <text evidence="4">The sequence shown here is derived from an EMBL/GenBank/DDBJ whole genome shotgun (WGS) entry which is preliminary data.</text>
</comment>
<evidence type="ECO:0000313" key="4">
    <source>
        <dbReference type="EMBL" id="KAG7161473.1"/>
    </source>
</evidence>
<name>A0A8J5JUZ9_HOMAM</name>
<reference evidence="4" key="1">
    <citation type="journal article" date="2021" name="Sci. Adv.">
        <title>The American lobster genome reveals insights on longevity, neural, and immune adaptations.</title>
        <authorList>
            <person name="Polinski J.M."/>
            <person name="Zimin A.V."/>
            <person name="Clark K.F."/>
            <person name="Kohn A.B."/>
            <person name="Sadowski N."/>
            <person name="Timp W."/>
            <person name="Ptitsyn A."/>
            <person name="Khanna P."/>
            <person name="Romanova D.Y."/>
            <person name="Williams P."/>
            <person name="Greenwood S.J."/>
            <person name="Moroz L.L."/>
            <person name="Walt D.R."/>
            <person name="Bodnar A.G."/>
        </authorList>
    </citation>
    <scope>NUCLEOTIDE SEQUENCE</scope>
    <source>
        <strain evidence="4">GMGI-L3</strain>
    </source>
</reference>
<feature type="signal peptide" evidence="3">
    <location>
        <begin position="1"/>
        <end position="33"/>
    </location>
</feature>
<sequence length="311" mass="35065">MKVGRCQTLLCSSSPVVMLRLGFCLCLVAAVHAQQSFLTQPLVTQQQQPLAQQQLSLAQQDSLLLQDPLLLQQGSLSLQQRPLLQGSLSVQDTLGLQQDQRLALQDPLLIGQTSLGKAALPQLQTFEQQRQQELARLRLLRRQEEALRQRQAQLQRAQILQTQTQLEQAQLLQNEAQLLQTRTRLQESPSQPQGQRIGRPSIPILEDNRDGPFQDGTYYFTYTAPNGELIIMEYIADENGYRAFPVRPGRPSQVPRPQRIPVPPPYRPPLPQFLPQALRGQSNTSRRNNRPEGKNLEQSSGSEEDFDFGPG</sequence>
<dbReference type="Proteomes" id="UP000747542">
    <property type="component" value="Unassembled WGS sequence"/>
</dbReference>
<feature type="chain" id="PRO_5035299122" evidence="3">
    <location>
        <begin position="34"/>
        <end position="311"/>
    </location>
</feature>
<evidence type="ECO:0000256" key="1">
    <source>
        <dbReference type="SAM" id="Coils"/>
    </source>
</evidence>
<dbReference type="AlphaFoldDB" id="A0A8J5JUZ9"/>
<feature type="compositionally biased region" description="Acidic residues" evidence="2">
    <location>
        <begin position="302"/>
        <end position="311"/>
    </location>
</feature>
<dbReference type="EMBL" id="JAHLQT010029266">
    <property type="protein sequence ID" value="KAG7161473.1"/>
    <property type="molecule type" value="Genomic_DNA"/>
</dbReference>
<feature type="coiled-coil region" evidence="1">
    <location>
        <begin position="123"/>
        <end position="160"/>
    </location>
</feature>